<reference evidence="1 2" key="1">
    <citation type="submission" date="2016-10" db="EMBL/GenBank/DDBJ databases">
        <title>Systematic genetic and metabolomic analysis of Xenorhabdus and Photorhabdus spp., highlights the requirements for a dual symbiotic and pathogenic life style.</title>
        <authorList>
            <person name="Tobias N.J."/>
            <person name="Wolff H."/>
            <person name="Djahanschiri B."/>
            <person name="Pidot S.J."/>
            <person name="Stinear T.P."/>
            <person name="Ebersberger I."/>
            <person name="Bode H.B."/>
        </authorList>
    </citation>
    <scope>NUCLEOTIDE SEQUENCE [LARGE SCALE GENOMIC DNA]</scope>
    <source>
        <strain evidence="1 2">DSM 22392</strain>
    </source>
</reference>
<sequence length="122" mass="14450">MIIKLAMKYGNNKISDNFHLILDSLSKELDDFYAREHSSEHDEYFENKKIKTKIVHLILDAKNSGEIEFFDKVLMFLFENTGCYEDLQILNEISKPLFDADILNAEYLDKYLTEYSPLSRWL</sequence>
<dbReference type="Proteomes" id="UP000194350">
    <property type="component" value="Unassembled WGS sequence"/>
</dbReference>
<protein>
    <submittedName>
        <fullName evidence="1">Uncharacterized protein</fullName>
    </submittedName>
</protein>
<evidence type="ECO:0000313" key="1">
    <source>
        <dbReference type="EMBL" id="OTA18455.1"/>
    </source>
</evidence>
<proteinExistence type="predicted"/>
<gene>
    <name evidence="1" type="ORF">Xvie_00280</name>
</gene>
<dbReference type="AlphaFoldDB" id="A0A1Y2SKN4"/>
<evidence type="ECO:0000313" key="2">
    <source>
        <dbReference type="Proteomes" id="UP000194350"/>
    </source>
</evidence>
<comment type="caution">
    <text evidence="1">The sequence shown here is derived from an EMBL/GenBank/DDBJ whole genome shotgun (WGS) entry which is preliminary data.</text>
</comment>
<dbReference type="EMBL" id="MUBJ01000001">
    <property type="protein sequence ID" value="OTA18455.1"/>
    <property type="molecule type" value="Genomic_DNA"/>
</dbReference>
<accession>A0A1Y2SKN4</accession>
<name>A0A1Y2SKN4_9GAMM</name>
<keyword evidence="2" id="KW-1185">Reference proteome</keyword>
<organism evidence="1 2">
    <name type="scientific">Xenorhabdus vietnamensis</name>
    <dbReference type="NCBI Taxonomy" id="351656"/>
    <lineage>
        <taxon>Bacteria</taxon>
        <taxon>Pseudomonadati</taxon>
        <taxon>Pseudomonadota</taxon>
        <taxon>Gammaproteobacteria</taxon>
        <taxon>Enterobacterales</taxon>
        <taxon>Morganellaceae</taxon>
        <taxon>Xenorhabdus</taxon>
    </lineage>
</organism>